<protein>
    <recommendedName>
        <fullName evidence="6">Lipoprotein</fullName>
    </recommendedName>
</protein>
<evidence type="ECO:0000313" key="4">
    <source>
        <dbReference type="Proteomes" id="UP000324638"/>
    </source>
</evidence>
<evidence type="ECO:0000313" key="3">
    <source>
        <dbReference type="EMBL" id="TXJ30188.1"/>
    </source>
</evidence>
<keyword evidence="1" id="KW-1133">Transmembrane helix</keyword>
<dbReference type="AlphaFoldDB" id="A0A5C8D8R5"/>
<proteinExistence type="predicted"/>
<organism evidence="2 4">
    <name type="scientific">Brachyspira aalborgi</name>
    <dbReference type="NCBI Taxonomy" id="29522"/>
    <lineage>
        <taxon>Bacteria</taxon>
        <taxon>Pseudomonadati</taxon>
        <taxon>Spirochaetota</taxon>
        <taxon>Spirochaetia</taxon>
        <taxon>Brachyspirales</taxon>
        <taxon>Brachyspiraceae</taxon>
        <taxon>Brachyspira</taxon>
    </lineage>
</organism>
<dbReference type="RefSeq" id="WP_147737489.1">
    <property type="nucleotide sequence ID" value="NZ_SAXU01000001.1"/>
</dbReference>
<dbReference type="PROSITE" id="PS51257">
    <property type="entry name" value="PROKAR_LIPOPROTEIN"/>
    <property type="match status" value="1"/>
</dbReference>
<evidence type="ECO:0000256" key="1">
    <source>
        <dbReference type="SAM" id="Phobius"/>
    </source>
</evidence>
<feature type="transmembrane region" description="Helical" evidence="1">
    <location>
        <begin position="7"/>
        <end position="24"/>
    </location>
</feature>
<dbReference type="Proteomes" id="UP000324707">
    <property type="component" value="Unassembled WGS sequence"/>
</dbReference>
<comment type="caution">
    <text evidence="2">The sequence shown here is derived from an EMBL/GenBank/DDBJ whole genome shotgun (WGS) entry which is preliminary data.</text>
</comment>
<gene>
    <name evidence="3" type="ORF">EPJ69_11530</name>
    <name evidence="2" type="ORF">EPJ79_05160</name>
</gene>
<evidence type="ECO:0000313" key="2">
    <source>
        <dbReference type="EMBL" id="TXJ20532.1"/>
    </source>
</evidence>
<evidence type="ECO:0008006" key="6">
    <source>
        <dbReference type="Google" id="ProtNLM"/>
    </source>
</evidence>
<reference evidence="4 5" key="1">
    <citation type="journal article" date="1992" name="Lakartidningen">
        <title>[Penicillin V and not amoxicillin is the first choice preparation in acute otitis].</title>
        <authorList>
            <person name="Kamme C."/>
            <person name="Lundgren K."/>
            <person name="Prellner K."/>
        </authorList>
    </citation>
    <scope>NUCLEOTIDE SEQUENCE [LARGE SCALE GENOMIC DNA]</scope>
    <source>
        <strain evidence="2 4">513A</strain>
        <strain evidence="3 5">PC5538III-lc</strain>
    </source>
</reference>
<reference evidence="2" key="2">
    <citation type="submission" date="2019-01" db="EMBL/GenBank/DDBJ databases">
        <authorList>
            <person name="Thorell K."/>
        </authorList>
    </citation>
    <scope>NUCLEOTIDE SEQUENCE</scope>
    <source>
        <strain evidence="2">513A</strain>
        <strain evidence="3">PC5538III-lc</strain>
    </source>
</reference>
<sequence>MKKQTKRLFYVIAIAIMVAVISVACKKKPTAVTEFQIADTENFDTNKAPDPINPDPVDPTLDTEKIPAPIYPTLDTEKIPAPVKPEQTITEDTALLKGKDGVYTDKANHRYNTNMPITFPNGAKGYKEYNNYLVTITVANGAVSLSGGPFNDYDYKNLKPYTKTWGDGFKALYKDGKEVAHVKIDGNTIQVHVSALGNLIFKATR</sequence>
<name>A0A5C8D8R5_9SPIR</name>
<dbReference type="EMBL" id="SAXX01000024">
    <property type="protein sequence ID" value="TXJ30188.1"/>
    <property type="molecule type" value="Genomic_DNA"/>
</dbReference>
<accession>A0A5C8D8R5</accession>
<keyword evidence="1" id="KW-0472">Membrane</keyword>
<dbReference type="EMBL" id="SAXU01000001">
    <property type="protein sequence ID" value="TXJ20532.1"/>
    <property type="molecule type" value="Genomic_DNA"/>
</dbReference>
<dbReference type="Proteomes" id="UP000324638">
    <property type="component" value="Unassembled WGS sequence"/>
</dbReference>
<keyword evidence="1" id="KW-0812">Transmembrane</keyword>
<evidence type="ECO:0000313" key="5">
    <source>
        <dbReference type="Proteomes" id="UP000324707"/>
    </source>
</evidence>